<evidence type="ECO:0000313" key="2">
    <source>
        <dbReference type="EMBL" id="MDZ5711045.1"/>
    </source>
</evidence>
<keyword evidence="1" id="KW-0472">Membrane</keyword>
<organism evidence="2 3">
    <name type="scientific">Jeotgalibacillus haloalkalitolerans</name>
    <dbReference type="NCBI Taxonomy" id="3104292"/>
    <lineage>
        <taxon>Bacteria</taxon>
        <taxon>Bacillati</taxon>
        <taxon>Bacillota</taxon>
        <taxon>Bacilli</taxon>
        <taxon>Bacillales</taxon>
        <taxon>Caryophanaceae</taxon>
        <taxon>Jeotgalibacillus</taxon>
    </lineage>
</organism>
<feature type="transmembrane region" description="Helical" evidence="1">
    <location>
        <begin position="42"/>
        <end position="59"/>
    </location>
</feature>
<dbReference type="RefSeq" id="WP_322420067.1">
    <property type="nucleotide sequence ID" value="NZ_JAXQNN010000001.1"/>
</dbReference>
<evidence type="ECO:0000313" key="3">
    <source>
        <dbReference type="Proteomes" id="UP001292084"/>
    </source>
</evidence>
<dbReference type="EMBL" id="JAXQNN010000001">
    <property type="protein sequence ID" value="MDZ5711045.1"/>
    <property type="molecule type" value="Genomic_DNA"/>
</dbReference>
<proteinExistence type="predicted"/>
<sequence>MKKSGKFKKGVRYWWVFGVTLFAVMTLLDLITGQEIVWSEHILIPLLTVMLASFFDWAWDSKEYGKK</sequence>
<reference evidence="2 3" key="1">
    <citation type="submission" date="2023-12" db="EMBL/GenBank/DDBJ databases">
        <title>Jeotgalibacillus haloalkaliphilus sp. nov., a novel salt-tolerant bacteria, isolated from the estuary of the Fenhe River into the Yellow River.</title>
        <authorList>
            <person name="Li Y."/>
        </authorList>
    </citation>
    <scope>NUCLEOTIDE SEQUENCE [LARGE SCALE GENOMIC DNA]</scope>
    <source>
        <strain evidence="2 3">HH7-29</strain>
    </source>
</reference>
<protein>
    <recommendedName>
        <fullName evidence="4">Holin</fullName>
    </recommendedName>
</protein>
<name>A0ABU5KK01_9BACL</name>
<evidence type="ECO:0000256" key="1">
    <source>
        <dbReference type="SAM" id="Phobius"/>
    </source>
</evidence>
<feature type="transmembrane region" description="Helical" evidence="1">
    <location>
        <begin position="12"/>
        <end position="30"/>
    </location>
</feature>
<evidence type="ECO:0008006" key="4">
    <source>
        <dbReference type="Google" id="ProtNLM"/>
    </source>
</evidence>
<keyword evidence="3" id="KW-1185">Reference proteome</keyword>
<gene>
    <name evidence="2" type="ORF">UFB30_02375</name>
</gene>
<accession>A0ABU5KK01</accession>
<keyword evidence="1" id="KW-0812">Transmembrane</keyword>
<dbReference type="Proteomes" id="UP001292084">
    <property type="component" value="Unassembled WGS sequence"/>
</dbReference>
<comment type="caution">
    <text evidence="2">The sequence shown here is derived from an EMBL/GenBank/DDBJ whole genome shotgun (WGS) entry which is preliminary data.</text>
</comment>
<keyword evidence="1" id="KW-1133">Transmembrane helix</keyword>